<accession>F5XIQ2</accession>
<dbReference type="Proteomes" id="UP000007947">
    <property type="component" value="Chromosome"/>
</dbReference>
<reference evidence="2 3" key="1">
    <citation type="submission" date="2011-05" db="EMBL/GenBank/DDBJ databases">
        <title>Whole genome sequence of Microlunatus phosphovorus NM-1.</title>
        <authorList>
            <person name="Hosoyama A."/>
            <person name="Sasaki K."/>
            <person name="Harada T."/>
            <person name="Igarashi R."/>
            <person name="Kawakoshi A."/>
            <person name="Sasagawa M."/>
            <person name="Fukada J."/>
            <person name="Nakamura S."/>
            <person name="Katano Y."/>
            <person name="Hanada S."/>
            <person name="Kamagata Y."/>
            <person name="Nakamura N."/>
            <person name="Yamazaki S."/>
            <person name="Fujita N."/>
        </authorList>
    </citation>
    <scope>NUCLEOTIDE SEQUENCE [LARGE SCALE GENOMIC DNA]</scope>
    <source>
        <strain evidence="3">ATCC 700054 / DSM 10555 / JCM 9379 / NBRC 101784 / NCIMB 13414 / VKM Ac-1990 / NM-1</strain>
    </source>
</reference>
<dbReference type="HOGENOM" id="CLU_1303724_0_0_11"/>
<proteinExistence type="predicted"/>
<sequence length="211" mass="23036">MLEIHAAYADSQNRSGSRHQRVYGQIFADLPDRLRGGLLMRRDDVDVRKVGHAGYQVPVIDGTLYFPWRPPGGARPENVQFGGSVSRDGLWRVRRESDELPLFTVEGDDLVRDHPADPEMTDPLAELLAAGEHLHVVIVAMTSSSHQVDSIEWGPASLNADGMLVWEPELLWDGTSGSGPADIGGSSFDSGQPPRPPVSPRVRPEQPTSDG</sequence>
<evidence type="ECO:0000256" key="1">
    <source>
        <dbReference type="SAM" id="MobiDB-lite"/>
    </source>
</evidence>
<evidence type="ECO:0000313" key="2">
    <source>
        <dbReference type="EMBL" id="BAK38290.1"/>
    </source>
</evidence>
<protein>
    <submittedName>
        <fullName evidence="2">Uncharacterized protein</fullName>
    </submittedName>
</protein>
<dbReference type="AlphaFoldDB" id="F5XIQ2"/>
<dbReference type="eggNOG" id="ENOG502ZGD5">
    <property type="taxonomic scope" value="Bacteria"/>
</dbReference>
<evidence type="ECO:0000313" key="3">
    <source>
        <dbReference type="Proteomes" id="UP000007947"/>
    </source>
</evidence>
<dbReference type="KEGG" id="mph:MLP_52760"/>
<dbReference type="EMBL" id="AP012204">
    <property type="protein sequence ID" value="BAK38290.1"/>
    <property type="molecule type" value="Genomic_DNA"/>
</dbReference>
<name>F5XIQ2_MICPN</name>
<keyword evidence="3" id="KW-1185">Reference proteome</keyword>
<feature type="region of interest" description="Disordered" evidence="1">
    <location>
        <begin position="174"/>
        <end position="211"/>
    </location>
</feature>
<organism evidence="2 3">
    <name type="scientific">Microlunatus phosphovorus (strain ATCC 700054 / DSM 10555 / JCM 9379 / NBRC 101784 / NCIMB 13414 / VKM Ac-1990 / NM-1)</name>
    <dbReference type="NCBI Taxonomy" id="1032480"/>
    <lineage>
        <taxon>Bacteria</taxon>
        <taxon>Bacillati</taxon>
        <taxon>Actinomycetota</taxon>
        <taxon>Actinomycetes</taxon>
        <taxon>Propionibacteriales</taxon>
        <taxon>Propionibacteriaceae</taxon>
        <taxon>Microlunatus</taxon>
    </lineage>
</organism>
<gene>
    <name evidence="2" type="ordered locus">MLP_52760</name>
</gene>